<dbReference type="EMBL" id="CAJJDN010000229">
    <property type="protein sequence ID" value="CAD8129557.1"/>
    <property type="molecule type" value="Genomic_DNA"/>
</dbReference>
<organism evidence="1 2">
    <name type="scientific">Paramecium sonneborni</name>
    <dbReference type="NCBI Taxonomy" id="65129"/>
    <lineage>
        <taxon>Eukaryota</taxon>
        <taxon>Sar</taxon>
        <taxon>Alveolata</taxon>
        <taxon>Ciliophora</taxon>
        <taxon>Intramacronucleata</taxon>
        <taxon>Oligohymenophorea</taxon>
        <taxon>Peniculida</taxon>
        <taxon>Parameciidae</taxon>
        <taxon>Paramecium</taxon>
    </lineage>
</organism>
<name>A0A8S1RQ34_9CILI</name>
<reference evidence="1" key="1">
    <citation type="submission" date="2021-01" db="EMBL/GenBank/DDBJ databases">
        <authorList>
            <consortium name="Genoscope - CEA"/>
            <person name="William W."/>
        </authorList>
    </citation>
    <scope>NUCLEOTIDE SEQUENCE</scope>
</reference>
<proteinExistence type="predicted"/>
<dbReference type="Proteomes" id="UP000692954">
    <property type="component" value="Unassembled WGS sequence"/>
</dbReference>
<keyword evidence="2" id="KW-1185">Reference proteome</keyword>
<accession>A0A8S1RQ34</accession>
<dbReference type="AlphaFoldDB" id="A0A8S1RQ34"/>
<gene>
    <name evidence="1" type="ORF">PSON_ATCC_30995.1.T2290013</name>
</gene>
<sequence>MQNSIGRWKLCDQDYDKELYKIVLQYRINLNSTEQFEEDIYQAFIYQANEFLKSKTNEAKAKHNQNIKEDQLKYKYQIKPQQEKISHKFEQQLLNISKQQYPNPNSRYIPEGNLHSVASKNKKSQIIQEQTDKKKEKMMLLNQFNLKSKRIINMCNKNEQKQFYNVLKTDMQFKNLQMDEALIKTKFNRKLSQLGFTKEDQILTNKQIVLPVCVKNSQ</sequence>
<protein>
    <submittedName>
        <fullName evidence="1">Uncharacterized protein</fullName>
    </submittedName>
</protein>
<evidence type="ECO:0000313" key="1">
    <source>
        <dbReference type="EMBL" id="CAD8129557.1"/>
    </source>
</evidence>
<comment type="caution">
    <text evidence="1">The sequence shown here is derived from an EMBL/GenBank/DDBJ whole genome shotgun (WGS) entry which is preliminary data.</text>
</comment>
<evidence type="ECO:0000313" key="2">
    <source>
        <dbReference type="Proteomes" id="UP000692954"/>
    </source>
</evidence>